<name>A0A0N4X2S7_HAEPC</name>
<evidence type="ECO:0000313" key="1">
    <source>
        <dbReference type="WBParaSite" id="HPLM_0001866901-mRNA-1"/>
    </source>
</evidence>
<dbReference type="WBParaSite" id="HPLM_0001866901-mRNA-1">
    <property type="protein sequence ID" value="HPLM_0001866901-mRNA-1"/>
    <property type="gene ID" value="HPLM_0001866901"/>
</dbReference>
<protein>
    <submittedName>
        <fullName evidence="1">Transposase</fullName>
    </submittedName>
</protein>
<reference evidence="1" key="1">
    <citation type="submission" date="2017-02" db="UniProtKB">
        <authorList>
            <consortium name="WormBaseParasite"/>
        </authorList>
    </citation>
    <scope>IDENTIFICATION</scope>
</reference>
<organism evidence="1">
    <name type="scientific">Haemonchus placei</name>
    <name type="common">Barber's pole worm</name>
    <dbReference type="NCBI Taxonomy" id="6290"/>
    <lineage>
        <taxon>Eukaryota</taxon>
        <taxon>Metazoa</taxon>
        <taxon>Ecdysozoa</taxon>
        <taxon>Nematoda</taxon>
        <taxon>Chromadorea</taxon>
        <taxon>Rhabditida</taxon>
        <taxon>Rhabditina</taxon>
        <taxon>Rhabditomorpha</taxon>
        <taxon>Strongyloidea</taxon>
        <taxon>Trichostrongylidae</taxon>
        <taxon>Haemonchus</taxon>
    </lineage>
</organism>
<proteinExistence type="predicted"/>
<dbReference type="AlphaFoldDB" id="A0A0N4X2S7"/>
<accession>A0A0N4X2S7</accession>
<sequence>LNQVRDLPKFKRIFWRCYWNVQPFQFSIEWSSRN</sequence>